<name>A0A8B8LML1_ABRPR</name>
<evidence type="ECO:0000313" key="3">
    <source>
        <dbReference type="RefSeq" id="XP_027357500.1"/>
    </source>
</evidence>
<feature type="chain" id="PRO_5034194059" evidence="1">
    <location>
        <begin position="23"/>
        <end position="112"/>
    </location>
</feature>
<gene>
    <name evidence="3" type="primary">LOC113866901</name>
</gene>
<dbReference type="KEGG" id="aprc:113866901"/>
<evidence type="ECO:0000313" key="2">
    <source>
        <dbReference type="Proteomes" id="UP000694853"/>
    </source>
</evidence>
<sequence>MATVYKLSAFVFLFVFLAYSLALSSSTEPTISASSNDLPYVTAPDIASFFPTPSADRPMSSAAPPEAEALAPAAPSSGEFVGKKASGSSRLDCAAVTVGILLCNFLIASTII</sequence>
<dbReference type="RefSeq" id="XP_027357500.1">
    <property type="nucleotide sequence ID" value="XM_027501699.1"/>
</dbReference>
<dbReference type="Proteomes" id="UP000694853">
    <property type="component" value="Unplaced"/>
</dbReference>
<accession>A0A8B8LML1</accession>
<feature type="signal peptide" evidence="1">
    <location>
        <begin position="1"/>
        <end position="22"/>
    </location>
</feature>
<keyword evidence="2" id="KW-1185">Reference proteome</keyword>
<dbReference type="AlphaFoldDB" id="A0A8B8LML1"/>
<keyword evidence="1" id="KW-0732">Signal</keyword>
<proteinExistence type="predicted"/>
<evidence type="ECO:0000256" key="1">
    <source>
        <dbReference type="SAM" id="SignalP"/>
    </source>
</evidence>
<dbReference type="GeneID" id="113866901"/>
<reference evidence="2" key="1">
    <citation type="journal article" date="2019" name="Toxins">
        <title>Detection of Abrin-Like and Prepropulchellin-Like Toxin Genes and Transcripts Using Whole Genome Sequencing and Full-Length Transcript Sequencing of Abrus precatorius.</title>
        <authorList>
            <person name="Hovde B.T."/>
            <person name="Daligault H.E."/>
            <person name="Hanschen E.R."/>
            <person name="Kunde Y.A."/>
            <person name="Johnson M.B."/>
            <person name="Starkenburg S.R."/>
            <person name="Johnson S.L."/>
        </authorList>
    </citation>
    <scope>NUCLEOTIDE SEQUENCE [LARGE SCALE GENOMIC DNA]</scope>
</reference>
<reference evidence="3" key="2">
    <citation type="submission" date="2025-08" db="UniProtKB">
        <authorList>
            <consortium name="RefSeq"/>
        </authorList>
    </citation>
    <scope>IDENTIFICATION</scope>
    <source>
        <tissue evidence="3">Young leaves</tissue>
    </source>
</reference>
<organism evidence="2 3">
    <name type="scientific">Abrus precatorius</name>
    <name type="common">Indian licorice</name>
    <name type="synonym">Glycine abrus</name>
    <dbReference type="NCBI Taxonomy" id="3816"/>
    <lineage>
        <taxon>Eukaryota</taxon>
        <taxon>Viridiplantae</taxon>
        <taxon>Streptophyta</taxon>
        <taxon>Embryophyta</taxon>
        <taxon>Tracheophyta</taxon>
        <taxon>Spermatophyta</taxon>
        <taxon>Magnoliopsida</taxon>
        <taxon>eudicotyledons</taxon>
        <taxon>Gunneridae</taxon>
        <taxon>Pentapetalae</taxon>
        <taxon>rosids</taxon>
        <taxon>fabids</taxon>
        <taxon>Fabales</taxon>
        <taxon>Fabaceae</taxon>
        <taxon>Papilionoideae</taxon>
        <taxon>50 kb inversion clade</taxon>
        <taxon>NPAAA clade</taxon>
        <taxon>indigoferoid/millettioid clade</taxon>
        <taxon>Abreae</taxon>
        <taxon>Abrus</taxon>
    </lineage>
</organism>
<protein>
    <submittedName>
        <fullName evidence="3">Uncharacterized protein LOC113866901</fullName>
    </submittedName>
</protein>
<dbReference type="OrthoDB" id="1106772at2759"/>